<gene>
    <name evidence="4" type="ORF">SAMN04487966_1168</name>
</gene>
<evidence type="ECO:0000313" key="4">
    <source>
        <dbReference type="EMBL" id="SFV24950.1"/>
    </source>
</evidence>
<reference evidence="4 5" key="1">
    <citation type="submission" date="2016-10" db="EMBL/GenBank/DDBJ databases">
        <authorList>
            <person name="de Groot N.N."/>
        </authorList>
    </citation>
    <scope>NUCLEOTIDE SEQUENCE [LARGE SCALE GENOMIC DNA]</scope>
    <source>
        <strain evidence="4 5">CGMCC 1.7054</strain>
    </source>
</reference>
<comment type="function">
    <text evidence="1">Electron transport system for the ribonucleotide reductase system NrdEF.</text>
</comment>
<sequence length="83" mass="9272">MPTITVYTTGPACMQCRLTTTALTTAGLGFEEIDVRQTPEALDYIQDELGYTQAPVVVVDDEDHWSGFQPDQIRRVATLTRPR</sequence>
<dbReference type="SUPFAM" id="SSF52833">
    <property type="entry name" value="Thioredoxin-like"/>
    <property type="match status" value="1"/>
</dbReference>
<evidence type="ECO:0000256" key="2">
    <source>
        <dbReference type="ARBA" id="ARBA00017945"/>
    </source>
</evidence>
<dbReference type="OrthoDB" id="8545217at2"/>
<dbReference type="EMBL" id="FPCG01000016">
    <property type="protein sequence ID" value="SFV24950.1"/>
    <property type="molecule type" value="Genomic_DNA"/>
</dbReference>
<dbReference type="PROSITE" id="PS51354">
    <property type="entry name" value="GLUTAREDOXIN_2"/>
    <property type="match status" value="1"/>
</dbReference>
<dbReference type="InterPro" id="IPR011909">
    <property type="entry name" value="GlrX_NrdH"/>
</dbReference>
<organism evidence="4 5">
    <name type="scientific">Micrococcus terreus</name>
    <dbReference type="NCBI Taxonomy" id="574650"/>
    <lineage>
        <taxon>Bacteria</taxon>
        <taxon>Bacillati</taxon>
        <taxon>Actinomycetota</taxon>
        <taxon>Actinomycetes</taxon>
        <taxon>Micrococcales</taxon>
        <taxon>Micrococcaceae</taxon>
        <taxon>Micrococcus</taxon>
    </lineage>
</organism>
<accession>A0A1I7MSQ0</accession>
<dbReference type="Gene3D" id="3.40.30.10">
    <property type="entry name" value="Glutaredoxin"/>
    <property type="match status" value="1"/>
</dbReference>
<dbReference type="STRING" id="574650.SAMN04487966_1168"/>
<feature type="domain" description="Glutaredoxin" evidence="3">
    <location>
        <begin position="4"/>
        <end position="62"/>
    </location>
</feature>
<dbReference type="Pfam" id="PF00462">
    <property type="entry name" value="Glutaredoxin"/>
    <property type="match status" value="1"/>
</dbReference>
<dbReference type="RefSeq" id="WP_091699500.1">
    <property type="nucleotide sequence ID" value="NZ_FPCG01000016.1"/>
</dbReference>
<dbReference type="Proteomes" id="UP000198881">
    <property type="component" value="Unassembled WGS sequence"/>
</dbReference>
<name>A0A1I7MSQ0_9MICC</name>
<proteinExistence type="predicted"/>
<dbReference type="InterPro" id="IPR002109">
    <property type="entry name" value="Glutaredoxin"/>
</dbReference>
<evidence type="ECO:0000313" key="5">
    <source>
        <dbReference type="Proteomes" id="UP000198881"/>
    </source>
</evidence>
<dbReference type="InterPro" id="IPR036249">
    <property type="entry name" value="Thioredoxin-like_sf"/>
</dbReference>
<dbReference type="GO" id="GO:0045454">
    <property type="term" value="P:cell redox homeostasis"/>
    <property type="evidence" value="ECO:0007669"/>
    <property type="project" value="InterPro"/>
</dbReference>
<evidence type="ECO:0000259" key="3">
    <source>
        <dbReference type="Pfam" id="PF00462"/>
    </source>
</evidence>
<dbReference type="NCBIfam" id="TIGR02194">
    <property type="entry name" value="GlrX_NrdH"/>
    <property type="match status" value="1"/>
</dbReference>
<protein>
    <recommendedName>
        <fullName evidence="2">Glutaredoxin-like protein NrdH</fullName>
    </recommendedName>
</protein>
<dbReference type="CDD" id="cd02976">
    <property type="entry name" value="NrdH"/>
    <property type="match status" value="1"/>
</dbReference>
<dbReference type="AlphaFoldDB" id="A0A1I7MSQ0"/>
<keyword evidence="5" id="KW-1185">Reference proteome</keyword>
<evidence type="ECO:0000256" key="1">
    <source>
        <dbReference type="ARBA" id="ARBA00002292"/>
    </source>
</evidence>